<dbReference type="InterPro" id="IPR029058">
    <property type="entry name" value="AB_hydrolase_fold"/>
</dbReference>
<organism evidence="2 3">
    <name type="scientific">Methanoculleus oceani</name>
    <dbReference type="NCBI Taxonomy" id="2184756"/>
    <lineage>
        <taxon>Archaea</taxon>
        <taxon>Methanobacteriati</taxon>
        <taxon>Methanobacteriota</taxon>
        <taxon>Stenosarchaea group</taxon>
        <taxon>Methanomicrobia</taxon>
        <taxon>Methanomicrobiales</taxon>
        <taxon>Methanomicrobiaceae</taxon>
        <taxon>Methanoculleus</taxon>
    </lineage>
</organism>
<dbReference type="Gene3D" id="3.40.50.1820">
    <property type="entry name" value="alpha/beta hydrolase"/>
    <property type="match status" value="1"/>
</dbReference>
<gene>
    <name evidence="2" type="ORF">DIC75_10065</name>
</gene>
<dbReference type="PANTHER" id="PTHR46331:SF2">
    <property type="entry name" value="VALACYCLOVIR HYDROLASE"/>
    <property type="match status" value="1"/>
</dbReference>
<comment type="caution">
    <text evidence="2">The sequence shown here is derived from an EMBL/GenBank/DDBJ whole genome shotgun (WGS) entry which is preliminary data.</text>
</comment>
<name>A0ABD4TGE9_9EURY</name>
<dbReference type="Pfam" id="PF12697">
    <property type="entry name" value="Abhydrolase_6"/>
    <property type="match status" value="1"/>
</dbReference>
<keyword evidence="2" id="KW-0378">Hydrolase</keyword>
<dbReference type="AlphaFoldDB" id="A0ABD4TGE9"/>
<proteinExistence type="predicted"/>
<feature type="domain" description="AB hydrolase-1" evidence="1">
    <location>
        <begin position="35"/>
        <end position="257"/>
    </location>
</feature>
<dbReference type="GO" id="GO:0016787">
    <property type="term" value="F:hydrolase activity"/>
    <property type="evidence" value="ECO:0007669"/>
    <property type="project" value="UniProtKB-KW"/>
</dbReference>
<dbReference type="PRINTS" id="PR00111">
    <property type="entry name" value="ABHYDROLASE"/>
</dbReference>
<dbReference type="InterPro" id="IPR000073">
    <property type="entry name" value="AB_hydrolase_1"/>
</dbReference>
<reference evidence="2 3" key="1">
    <citation type="submission" date="2018-05" db="EMBL/GenBank/DDBJ databases">
        <title>Isolation and characterization of genus Methanoculleus species and their viruses from deep sea marine sediment offshore southwestern Taiwan.</title>
        <authorList>
            <person name="Wei W.-H."/>
            <person name="Chen W.-C."/>
            <person name="Lai M.-C."/>
            <person name="Chen S.-C."/>
        </authorList>
    </citation>
    <scope>NUCLEOTIDE SEQUENCE [LARGE SCALE GENOMIC DNA]</scope>
    <source>
        <strain evidence="2 3">CWC-02</strain>
    </source>
</reference>
<protein>
    <submittedName>
        <fullName evidence="2">Alpha/beta hydrolase</fullName>
    </submittedName>
</protein>
<evidence type="ECO:0000313" key="2">
    <source>
        <dbReference type="EMBL" id="MCM2466642.1"/>
    </source>
</evidence>
<evidence type="ECO:0000313" key="3">
    <source>
        <dbReference type="Proteomes" id="UP001523230"/>
    </source>
</evidence>
<accession>A0ABD4TGE9</accession>
<sequence length="277" mass="30233">MIMVTNEIAPAAPGRYAAINGLSMYYEIHGTGRPLVLLHGALTTIEGSFQRMLPTLAANRQVIAVEQQAHGRTADIDRPLTYEGMGKDTAELLRQIGVKEADIFGYSMGAAIALEITVRHPELVHKLVLVSPSYTREGAYPEMYEGEENLKPEDLAGTPFAEEYARTAPNPDDWPGLIEKVKQLDREFQGWTPGEIRSIRAPTLVIIGDSDVVRPEHAVEFFRLLGGGVPGDLVGLPRSRLAVLPGTTHITLIDRTDWLLSMIGEFLDAPVPEGGGV</sequence>
<dbReference type="SUPFAM" id="SSF53474">
    <property type="entry name" value="alpha/beta-Hydrolases"/>
    <property type="match status" value="1"/>
</dbReference>
<keyword evidence="3" id="KW-1185">Reference proteome</keyword>
<dbReference type="EMBL" id="QFDM01000003">
    <property type="protein sequence ID" value="MCM2466642.1"/>
    <property type="molecule type" value="Genomic_DNA"/>
</dbReference>
<evidence type="ECO:0000259" key="1">
    <source>
        <dbReference type="Pfam" id="PF12697"/>
    </source>
</evidence>
<dbReference type="Proteomes" id="UP001523230">
    <property type="component" value="Unassembled WGS sequence"/>
</dbReference>
<dbReference type="PANTHER" id="PTHR46331">
    <property type="entry name" value="VALACYCLOVIR HYDROLASE"/>
    <property type="match status" value="1"/>
</dbReference>